<dbReference type="Proteomes" id="UP000029736">
    <property type="component" value="Unassembled WGS sequence"/>
</dbReference>
<organism evidence="4 5">
    <name type="scientific">Phaeodactylibacter xiamenensis</name>
    <dbReference type="NCBI Taxonomy" id="1524460"/>
    <lineage>
        <taxon>Bacteria</taxon>
        <taxon>Pseudomonadati</taxon>
        <taxon>Bacteroidota</taxon>
        <taxon>Saprospiria</taxon>
        <taxon>Saprospirales</taxon>
        <taxon>Haliscomenobacteraceae</taxon>
        <taxon>Phaeodactylibacter</taxon>
    </lineage>
</organism>
<feature type="signal peptide" evidence="1">
    <location>
        <begin position="1"/>
        <end position="22"/>
    </location>
</feature>
<keyword evidence="5" id="KW-1185">Reference proteome</keyword>
<evidence type="ECO:0000259" key="2">
    <source>
        <dbReference type="Pfam" id="PF20594"/>
    </source>
</evidence>
<evidence type="ECO:0000313" key="5">
    <source>
        <dbReference type="Proteomes" id="UP000029736"/>
    </source>
</evidence>
<reference evidence="4 5" key="1">
    <citation type="journal article" date="2014" name="Int. J. Syst. Evol. Microbiol.">
        <title>Phaeodactylibacter xiamenensis gen. nov., sp. nov., a member of the family Saprospiraceae isolated from the marine alga Phaeodactylum tricornutum.</title>
        <authorList>
            <person name="Chen Z.Jr."/>
            <person name="Lei X."/>
            <person name="Lai Q."/>
            <person name="Li Y."/>
            <person name="Zhang B."/>
            <person name="Zhang J."/>
            <person name="Zhang H."/>
            <person name="Yang L."/>
            <person name="Zheng W."/>
            <person name="Tian Y."/>
            <person name="Yu Z."/>
            <person name="Xu H.Jr."/>
            <person name="Zheng T."/>
        </authorList>
    </citation>
    <scope>NUCLEOTIDE SEQUENCE [LARGE SCALE GENOMIC DNA]</scope>
    <source>
        <strain evidence="4 5">KD52</strain>
    </source>
</reference>
<sequence length="183" mass="21445">MKEKVLFFCLGFLLAGASVLHAQEEPVATEAEYDKAYERRIKQEYLYGVYIPKDLSDAIVQLNKLADRESLQKFRMAEEEEAVRKLHFSLGRWIIHNWGFYGGSRLSVALKDMGVHHPDDMARLIIRSMHRSLNKKPIEVKEQVIALQEAREAERKKRMESAEILYEGKRQLNRDSVELRKQR</sequence>
<feature type="domain" description="DUF6794" evidence="2">
    <location>
        <begin position="51"/>
        <end position="133"/>
    </location>
</feature>
<reference evidence="4" key="2">
    <citation type="submission" date="2014-07" db="EMBL/GenBank/DDBJ databases">
        <authorList>
            <person name="Chen Z."/>
            <person name="Lei X."/>
            <person name="Zhang J."/>
            <person name="Zhang B."/>
            <person name="Li Y."/>
            <person name="Zhang H."/>
            <person name="Zheng T."/>
        </authorList>
    </citation>
    <scope>NUCLEOTIDE SEQUENCE</scope>
    <source>
        <strain evidence="4">KD52</strain>
    </source>
</reference>
<dbReference type="EMBL" id="JPOS01000078">
    <property type="protein sequence ID" value="KGE86529.1"/>
    <property type="molecule type" value="Genomic_DNA"/>
</dbReference>
<evidence type="ECO:0000313" key="4">
    <source>
        <dbReference type="EMBL" id="KGE86529.1"/>
    </source>
</evidence>
<comment type="caution">
    <text evidence="4">The sequence shown here is derived from an EMBL/GenBank/DDBJ whole genome shotgun (WGS) entry which is preliminary data.</text>
</comment>
<feature type="chain" id="PRO_5007759536" description="DUF6794 domain-containing protein" evidence="1">
    <location>
        <begin position="23"/>
        <end position="183"/>
    </location>
</feature>
<accession>A0A098S2D7</accession>
<dbReference type="AlphaFoldDB" id="A0A098S2D7"/>
<name>A0A098S2D7_9BACT</name>
<dbReference type="InterPro" id="IPR046744">
    <property type="entry name" value="DUF6794"/>
</dbReference>
<evidence type="ECO:0000313" key="3">
    <source>
        <dbReference type="EMBL" id="KGE86314.1"/>
    </source>
</evidence>
<dbReference type="Pfam" id="PF20594">
    <property type="entry name" value="DUF6794"/>
    <property type="match status" value="1"/>
</dbReference>
<gene>
    <name evidence="4" type="ORF">IX84_21100</name>
    <name evidence="3" type="ORF">IX84_21135</name>
</gene>
<proteinExistence type="predicted"/>
<protein>
    <recommendedName>
        <fullName evidence="2">DUF6794 domain-containing protein</fullName>
    </recommendedName>
</protein>
<dbReference type="EMBL" id="JPOS01000079">
    <property type="protein sequence ID" value="KGE86314.1"/>
    <property type="molecule type" value="Genomic_DNA"/>
</dbReference>
<keyword evidence="1" id="KW-0732">Signal</keyword>
<evidence type="ECO:0000256" key="1">
    <source>
        <dbReference type="SAM" id="SignalP"/>
    </source>
</evidence>